<dbReference type="SUPFAM" id="SSF51182">
    <property type="entry name" value="RmlC-like cupins"/>
    <property type="match status" value="1"/>
</dbReference>
<protein>
    <recommendedName>
        <fullName evidence="3">Cupin type-2 domain-containing protein</fullName>
    </recommendedName>
</protein>
<dbReference type="InterPro" id="IPR014710">
    <property type="entry name" value="RmlC-like_jellyroll"/>
</dbReference>
<feature type="domain" description="Cupin type-2" evidence="3">
    <location>
        <begin position="228"/>
        <end position="294"/>
    </location>
</feature>
<keyword evidence="2" id="KW-0560">Oxidoreductase</keyword>
<dbReference type="OrthoDB" id="285029at2"/>
<dbReference type="RefSeq" id="WP_095621535.1">
    <property type="nucleotide sequence ID" value="NZ_NSKB01000005.1"/>
</dbReference>
<dbReference type="InterPro" id="IPR011051">
    <property type="entry name" value="RmlC_Cupin_sf"/>
</dbReference>
<evidence type="ECO:0000256" key="2">
    <source>
        <dbReference type="ARBA" id="ARBA00023002"/>
    </source>
</evidence>
<dbReference type="Pfam" id="PF07883">
    <property type="entry name" value="Cupin_2"/>
    <property type="match status" value="1"/>
</dbReference>
<dbReference type="Gene3D" id="2.60.120.10">
    <property type="entry name" value="Jelly Rolls"/>
    <property type="match status" value="2"/>
</dbReference>
<dbReference type="EMBL" id="NSKB01000005">
    <property type="protein sequence ID" value="PAU76066.1"/>
    <property type="molecule type" value="Genomic_DNA"/>
</dbReference>
<dbReference type="GO" id="GO:0051213">
    <property type="term" value="F:dioxygenase activity"/>
    <property type="evidence" value="ECO:0007669"/>
    <property type="project" value="UniProtKB-KW"/>
</dbReference>
<dbReference type="PANTHER" id="PTHR41517">
    <property type="entry name" value="1,2-DIOXYGENASE PROTEIN-RELATED"/>
    <property type="match status" value="1"/>
</dbReference>
<organism evidence="4 5">
    <name type="scientific">Halomonas salipaludis</name>
    <dbReference type="NCBI Taxonomy" id="2032625"/>
    <lineage>
        <taxon>Bacteria</taxon>
        <taxon>Pseudomonadati</taxon>
        <taxon>Pseudomonadota</taxon>
        <taxon>Gammaproteobacteria</taxon>
        <taxon>Oceanospirillales</taxon>
        <taxon>Halomonadaceae</taxon>
        <taxon>Halomonas</taxon>
    </lineage>
</organism>
<dbReference type="Proteomes" id="UP000217771">
    <property type="component" value="Unassembled WGS sequence"/>
</dbReference>
<accession>A0A2A2ESF8</accession>
<dbReference type="PANTHER" id="PTHR41517:SF1">
    <property type="entry name" value="CUPIN"/>
    <property type="match status" value="1"/>
</dbReference>
<evidence type="ECO:0000313" key="4">
    <source>
        <dbReference type="EMBL" id="PAU76066.1"/>
    </source>
</evidence>
<dbReference type="InterPro" id="IPR013096">
    <property type="entry name" value="Cupin_2"/>
</dbReference>
<evidence type="ECO:0000259" key="3">
    <source>
        <dbReference type="Pfam" id="PF07883"/>
    </source>
</evidence>
<gene>
    <name evidence="4" type="ORF">CK498_14260</name>
</gene>
<proteinExistence type="predicted"/>
<reference evidence="4 5" key="1">
    <citation type="submission" date="2017-08" db="EMBL/GenBank/DDBJ databases">
        <title>Halomonas alkalisoli sp. nov., isolated from saline alkaline soil.</title>
        <authorList>
            <person name="Wang D."/>
            <person name="Zhang G."/>
        </authorList>
    </citation>
    <scope>NUCLEOTIDE SEQUENCE [LARGE SCALE GENOMIC DNA]</scope>
    <source>
        <strain evidence="4 5">WRN001</strain>
    </source>
</reference>
<evidence type="ECO:0000313" key="5">
    <source>
        <dbReference type="Proteomes" id="UP000217771"/>
    </source>
</evidence>
<dbReference type="AlphaFoldDB" id="A0A2A2ESF8"/>
<keyword evidence="1" id="KW-0223">Dioxygenase</keyword>
<keyword evidence="5" id="KW-1185">Reference proteome</keyword>
<dbReference type="InterPro" id="IPR047183">
    <property type="entry name" value="GDO-like"/>
</dbReference>
<sequence>MNESTTAMPMAEMPVQYPCAPKGEVQRRGRFFNSGNAFNIKLPAVAARSFKEQAEAALQGRDSATLLCDQSRTMAASMAATTPLMLARYQRFAMDTSVALDWPASGLLVYVIEGAGECTCAAEGWDWADGDVMLLPGAGRVMLHAGKRGALLWVVGNDPLLAFEGLLPDGERLSAPVHYAAEEIDRQLTLLESLGSDAVTSGAAVIFSTASLEAQRNVMPSLTLSLNTLQPGCHQRAHRHNSAAITLILQGEGCYSMVDGERCDWTPWTTMVTPPGAAHSHHNEGDAKALFLIVQDGGLHYHARTMEFRFLE</sequence>
<comment type="caution">
    <text evidence="4">The sequence shown here is derived from an EMBL/GenBank/DDBJ whole genome shotgun (WGS) entry which is preliminary data.</text>
</comment>
<name>A0A2A2ESF8_9GAMM</name>
<evidence type="ECO:0000256" key="1">
    <source>
        <dbReference type="ARBA" id="ARBA00022964"/>
    </source>
</evidence>